<dbReference type="AlphaFoldDB" id="A0A2R7Y6A0"/>
<dbReference type="EMBL" id="NDWU01000005">
    <property type="protein sequence ID" value="PUA33058.1"/>
    <property type="molecule type" value="Genomic_DNA"/>
</dbReference>
<dbReference type="Proteomes" id="UP000244066">
    <property type="component" value="Unassembled WGS sequence"/>
</dbReference>
<accession>A0A2R7Y6A0</accession>
<proteinExistence type="predicted"/>
<protein>
    <submittedName>
        <fullName evidence="1">Uncharacterized protein</fullName>
    </submittedName>
</protein>
<comment type="caution">
    <text evidence="1">The sequence shown here is derived from an EMBL/GenBank/DDBJ whole genome shotgun (WGS) entry which is preliminary data.</text>
</comment>
<evidence type="ECO:0000313" key="2">
    <source>
        <dbReference type="Proteomes" id="UP000244066"/>
    </source>
</evidence>
<evidence type="ECO:0000313" key="1">
    <source>
        <dbReference type="EMBL" id="PUA33058.1"/>
    </source>
</evidence>
<organism evidence="1 2">
    <name type="scientific">Candidatus Terraquivivens tikiterensis</name>
    <dbReference type="NCBI Taxonomy" id="1980982"/>
    <lineage>
        <taxon>Archaea</taxon>
        <taxon>Nitrososphaerota</taxon>
        <taxon>Candidatus Wolframiiraptoraceae</taxon>
        <taxon>Candidatus Terraquivivens</taxon>
    </lineage>
</organism>
<sequence>MSEEEEFVIDLEYVDTPGGKVASLNTVKKLAEAISMVHDDTEELSAKVQSLENKMPSADLLNRLESRLAALEKGQDQILAHIDSLIEAFNSLIETLEKTLRKD</sequence>
<reference evidence="1 2" key="1">
    <citation type="submission" date="2017-04" db="EMBL/GenBank/DDBJ databases">
        <title>Draft Aigarchaeota genome from a New Zealand hot spring.</title>
        <authorList>
            <person name="Reysenbach A.-L."/>
            <person name="Donaho J.A."/>
            <person name="Gerhart J."/>
            <person name="Kelley J.F."/>
            <person name="Kouba K."/>
            <person name="Podar M."/>
            <person name="Stott M."/>
        </authorList>
    </citation>
    <scope>NUCLEOTIDE SEQUENCE [LARGE SCALE GENOMIC DNA]</scope>
    <source>
        <strain evidence="1">NZ13_MG1</strain>
    </source>
</reference>
<gene>
    <name evidence="1" type="ORF">B9J98_03035</name>
</gene>
<name>A0A2R7Y6A0_9ARCH</name>